<feature type="domain" description="Tag1 C-terminal" evidence="3">
    <location>
        <begin position="459"/>
        <end position="577"/>
    </location>
</feature>
<gene>
    <name evidence="6" type="ORF">ESCO_003583</name>
</gene>
<name>A0A0N0RUA5_ESCWE</name>
<dbReference type="AlphaFoldDB" id="A0A0N0RUA5"/>
<dbReference type="OrthoDB" id="5596576at2759"/>
<keyword evidence="2" id="KW-0812">Transmembrane</keyword>
<organism evidence="6 7">
    <name type="scientific">Escovopsis weberi</name>
    <dbReference type="NCBI Taxonomy" id="150374"/>
    <lineage>
        <taxon>Eukaryota</taxon>
        <taxon>Fungi</taxon>
        <taxon>Dikarya</taxon>
        <taxon>Ascomycota</taxon>
        <taxon>Pezizomycotina</taxon>
        <taxon>Sordariomycetes</taxon>
        <taxon>Hypocreomycetidae</taxon>
        <taxon>Hypocreales</taxon>
        <taxon>Hypocreaceae</taxon>
        <taxon>Escovopsis</taxon>
    </lineage>
</organism>
<evidence type="ECO:0000259" key="4">
    <source>
        <dbReference type="Pfam" id="PF26150"/>
    </source>
</evidence>
<dbReference type="PANTHER" id="PTHR35895:SF3">
    <property type="entry name" value="PRE-RRNA PROCESSING PROTEIN"/>
    <property type="match status" value="1"/>
</dbReference>
<evidence type="ECO:0000256" key="2">
    <source>
        <dbReference type="SAM" id="Phobius"/>
    </source>
</evidence>
<dbReference type="GO" id="GO:0000329">
    <property type="term" value="C:fungal-type vacuole membrane"/>
    <property type="evidence" value="ECO:0007669"/>
    <property type="project" value="InterPro"/>
</dbReference>
<feature type="region of interest" description="Disordered" evidence="1">
    <location>
        <begin position="1"/>
        <end position="60"/>
    </location>
</feature>
<evidence type="ECO:0000313" key="7">
    <source>
        <dbReference type="Proteomes" id="UP000053831"/>
    </source>
</evidence>
<dbReference type="InterPro" id="IPR059066">
    <property type="entry name" value="Ig_Tag1-like_5th"/>
</dbReference>
<dbReference type="EMBL" id="LGSR01000002">
    <property type="protein sequence ID" value="KOS23229.1"/>
    <property type="molecule type" value="Genomic_DNA"/>
</dbReference>
<dbReference type="Pfam" id="PF26153">
    <property type="entry name" value="LEA-2L_5"/>
    <property type="match status" value="1"/>
</dbReference>
<evidence type="ECO:0000313" key="6">
    <source>
        <dbReference type="EMBL" id="KOS23229.1"/>
    </source>
</evidence>
<feature type="domain" description="Tag1-like fifth Ig-like" evidence="5">
    <location>
        <begin position="740"/>
        <end position="849"/>
    </location>
</feature>
<evidence type="ECO:0000256" key="1">
    <source>
        <dbReference type="SAM" id="MobiDB-lite"/>
    </source>
</evidence>
<evidence type="ECO:0008006" key="8">
    <source>
        <dbReference type="Google" id="ProtNLM"/>
    </source>
</evidence>
<keyword evidence="2" id="KW-0472">Membrane</keyword>
<accession>A0A0N0RUA5</accession>
<feature type="domain" description="Tag1-like fourth Ig-like" evidence="4">
    <location>
        <begin position="591"/>
        <end position="703"/>
    </location>
</feature>
<comment type="caution">
    <text evidence="6">The sequence shown here is derived from an EMBL/GenBank/DDBJ whole genome shotgun (WGS) entry which is preliminary data.</text>
</comment>
<dbReference type="Pfam" id="PF26174">
    <property type="entry name" value="LEA-2_1"/>
    <property type="match status" value="1"/>
</dbReference>
<dbReference type="Pfam" id="PF22786">
    <property type="entry name" value="Tag1_C"/>
    <property type="match status" value="1"/>
</dbReference>
<dbReference type="Proteomes" id="UP000053831">
    <property type="component" value="Unassembled WGS sequence"/>
</dbReference>
<dbReference type="InterPro" id="IPR055011">
    <property type="entry name" value="Tag1_C"/>
</dbReference>
<keyword evidence="7" id="KW-1185">Reference proteome</keyword>
<evidence type="ECO:0000259" key="3">
    <source>
        <dbReference type="Pfam" id="PF22786"/>
    </source>
</evidence>
<dbReference type="PANTHER" id="PTHR35895">
    <property type="entry name" value="CHROMOSOME 16, WHOLE GENOME SHOTGUN SEQUENCE"/>
    <property type="match status" value="1"/>
</dbReference>
<sequence>MTSSHERSPLLSARREPQRSPVSESSPLLYDSCRPRSSSSSRQRDDDGDDDDSDKGSHKEAAGARWPSIIAISGLAVLVVLVMVLGFVAPPAVKFYAERAAVLQPTGLSVEALTQDGVRARIQANFQMDGSRVNDTVAQFLGRMATGVVRKLDTEETTLQLYLPSYDNVLLGTVVVPSLTINLIDGTSTAMDFVTELSIRDSQVLRKIVNDWLDGQVKRLKVTGAMAISIRSGVLPLGTHEVVESMVFEAKDIPTIPDYDIGQIKIRDVPLGGGGRMAVGANVSLIVYNDYPVSLTLPSLGFDILVPNCDASEAHIKVASATTGSVPVQPHVNVTVDAFGLIKGLPESLVRACPESDMSPLDVFMKEYLHGGNARVFVRGQQSGDIGVPDWIGSILASTAVPIDLPGRSFDNAIRNISVSNIDFKLPSPFADPDTPQGKTQVSGTLQVLAAVPRDLQLGMDVNGLQASSDVFYQGKKFGELNVRSWQKAESERLPGGDDDGNDDDDVGDLMMITSRLSQVPLDITDGDVFSDVVQQLLFGDADLLLDISSLVDARVSTAIGALVVKEIPARGKMPIKHIPRELFGDVDIHVRDVAVVGTSKSSVRMRAAVDLVNPTPYTASIPFASAHVLTADGHLIGEISCRNLDLGLGQNKDLVVYAAWDPVAMGGKVGHQAARKLLSDYISGENTTLTLRAHRDSIPVAPLLGEALSKINITLPTPRIQLPPDDNDDNDNDGNNGDPNTRFLRNTIFHIFSSTATFNLASPLKYNTIHIERINATAFYDHTEPVGDILYNEPFDAPPGISPTPRLPVAWSLDSIGWDKLRDALGGSLRLDARAEVRLRIGSWRETLTYAGRGIGAHIRL</sequence>
<reference evidence="6 7" key="1">
    <citation type="submission" date="2015-07" db="EMBL/GenBank/DDBJ databases">
        <title>The genome of the fungus Escovopsis weberi, a specialized disease agent of ant agriculture.</title>
        <authorList>
            <person name="de Man T.J."/>
            <person name="Stajich J.E."/>
            <person name="Kubicek C.P."/>
            <person name="Chenthamara K."/>
            <person name="Atanasova L."/>
            <person name="Druzhinina I.S."/>
            <person name="Birnbaum S."/>
            <person name="Barribeau S.M."/>
            <person name="Teiling C."/>
            <person name="Suen G."/>
            <person name="Currie C."/>
            <person name="Gerardo N.M."/>
        </authorList>
    </citation>
    <scope>NUCLEOTIDE SEQUENCE [LARGE SCALE GENOMIC DNA]</scope>
</reference>
<feature type="transmembrane region" description="Helical" evidence="2">
    <location>
        <begin position="69"/>
        <end position="89"/>
    </location>
</feature>
<dbReference type="InterPro" id="IPR046368">
    <property type="entry name" value="Tag1"/>
</dbReference>
<dbReference type="InterPro" id="IPR059065">
    <property type="entry name" value="Ig_Tag1-like_4th"/>
</dbReference>
<feature type="region of interest" description="Disordered" evidence="1">
    <location>
        <begin position="719"/>
        <end position="740"/>
    </location>
</feature>
<protein>
    <recommendedName>
        <fullName evidence="8">Pre-rRNA processing protein</fullName>
    </recommendedName>
</protein>
<proteinExistence type="predicted"/>
<evidence type="ECO:0000259" key="5">
    <source>
        <dbReference type="Pfam" id="PF26153"/>
    </source>
</evidence>
<dbReference type="Pfam" id="PF26150">
    <property type="entry name" value="LEA-2_4"/>
    <property type="match status" value="1"/>
</dbReference>
<keyword evidence="2" id="KW-1133">Transmembrane helix</keyword>
<feature type="compositionally biased region" description="Basic and acidic residues" evidence="1">
    <location>
        <begin position="1"/>
        <end position="18"/>
    </location>
</feature>
<feature type="compositionally biased region" description="Low complexity" evidence="1">
    <location>
        <begin position="31"/>
        <end position="41"/>
    </location>
</feature>